<proteinExistence type="predicted"/>
<gene>
    <name evidence="1" type="ORF">M0R45_023077</name>
</gene>
<dbReference type="AlphaFoldDB" id="A0AAW1WNH3"/>
<sequence>MQTFTTFCCKIQMRRFRRRRRYRRLGDVVNNEEYATAAGVRGTTPKFWKIRVTPKLRLKVTSSSLAVLRRLRNAYVGMMLCFAGRVAQLNHGQGLIGKNPELKKPLEKENGIAQKYSIMFRVRSHFPRELRHEFGSSKLA</sequence>
<dbReference type="PANTHER" id="PTHR33702:SF22">
    <property type="match status" value="1"/>
</dbReference>
<reference evidence="1 2" key="1">
    <citation type="journal article" date="2023" name="G3 (Bethesda)">
        <title>A chromosome-length genome assembly and annotation of blackberry (Rubus argutus, cv. 'Hillquist').</title>
        <authorList>
            <person name="Bruna T."/>
            <person name="Aryal R."/>
            <person name="Dudchenko O."/>
            <person name="Sargent D.J."/>
            <person name="Mead D."/>
            <person name="Buti M."/>
            <person name="Cavallini A."/>
            <person name="Hytonen T."/>
            <person name="Andres J."/>
            <person name="Pham M."/>
            <person name="Weisz D."/>
            <person name="Mascagni F."/>
            <person name="Usai G."/>
            <person name="Natali L."/>
            <person name="Bassil N."/>
            <person name="Fernandez G.E."/>
            <person name="Lomsadze A."/>
            <person name="Armour M."/>
            <person name="Olukolu B."/>
            <person name="Poorten T."/>
            <person name="Britton C."/>
            <person name="Davik J."/>
            <person name="Ashrafi H."/>
            <person name="Aiden E.L."/>
            <person name="Borodovsky M."/>
            <person name="Worthington M."/>
        </authorList>
    </citation>
    <scope>NUCLEOTIDE SEQUENCE [LARGE SCALE GENOMIC DNA]</scope>
    <source>
        <strain evidence="1">PI 553951</strain>
    </source>
</reference>
<organism evidence="1 2">
    <name type="scientific">Rubus argutus</name>
    <name type="common">Southern blackberry</name>
    <dbReference type="NCBI Taxonomy" id="59490"/>
    <lineage>
        <taxon>Eukaryota</taxon>
        <taxon>Viridiplantae</taxon>
        <taxon>Streptophyta</taxon>
        <taxon>Embryophyta</taxon>
        <taxon>Tracheophyta</taxon>
        <taxon>Spermatophyta</taxon>
        <taxon>Magnoliopsida</taxon>
        <taxon>eudicotyledons</taxon>
        <taxon>Gunneridae</taxon>
        <taxon>Pentapetalae</taxon>
        <taxon>rosids</taxon>
        <taxon>fabids</taxon>
        <taxon>Rosales</taxon>
        <taxon>Rosaceae</taxon>
        <taxon>Rosoideae</taxon>
        <taxon>Rosoideae incertae sedis</taxon>
        <taxon>Rubus</taxon>
    </lineage>
</organism>
<name>A0AAW1WNH3_RUBAR</name>
<evidence type="ECO:0000313" key="2">
    <source>
        <dbReference type="Proteomes" id="UP001457282"/>
    </source>
</evidence>
<protein>
    <submittedName>
        <fullName evidence="1">Uncharacterized protein</fullName>
    </submittedName>
</protein>
<dbReference type="EMBL" id="JBEDUW010000005">
    <property type="protein sequence ID" value="KAK9925812.1"/>
    <property type="molecule type" value="Genomic_DNA"/>
</dbReference>
<dbReference type="PANTHER" id="PTHR33702">
    <property type="entry name" value="BNAA09G40010D PROTEIN"/>
    <property type="match status" value="1"/>
</dbReference>
<dbReference type="Proteomes" id="UP001457282">
    <property type="component" value="Unassembled WGS sequence"/>
</dbReference>
<comment type="caution">
    <text evidence="1">The sequence shown here is derived from an EMBL/GenBank/DDBJ whole genome shotgun (WGS) entry which is preliminary data.</text>
</comment>
<evidence type="ECO:0000313" key="1">
    <source>
        <dbReference type="EMBL" id="KAK9925812.1"/>
    </source>
</evidence>
<keyword evidence="2" id="KW-1185">Reference proteome</keyword>
<accession>A0AAW1WNH3</accession>